<dbReference type="EMBL" id="PP947710">
    <property type="protein sequence ID" value="XDG31354.1"/>
    <property type="molecule type" value="Genomic_DNA"/>
</dbReference>
<keyword evidence="1" id="KW-0472">Membrane</keyword>
<evidence type="ECO:0000256" key="1">
    <source>
        <dbReference type="SAM" id="Phobius"/>
    </source>
</evidence>
<proteinExistence type="predicted"/>
<evidence type="ECO:0000313" key="2">
    <source>
        <dbReference type="EMBL" id="XDG31354.1"/>
    </source>
</evidence>
<keyword evidence="1" id="KW-1133">Transmembrane helix</keyword>
<sequence length="156" mass="17357">MKRVLASTTFGAASWSALAWAIGLTFNWTGFVIGILLSLVLLIWLEHRRDVRLARLLAEQPAILDPAHEVTPGVTLVALVAAYGPRPWWAPWRPCHSDHVTLAETTLDRPLVGNVRVGLASDRFVILDDLGTLLEYHGWRENFRPGSTVTAVVRTR</sequence>
<gene>
    <name evidence="2" type="ORF">NJGIMKJC_CDS0088</name>
</gene>
<feature type="transmembrane region" description="Helical" evidence="1">
    <location>
        <begin position="29"/>
        <end position="45"/>
    </location>
</feature>
<keyword evidence="1" id="KW-0812">Transmembrane</keyword>
<reference evidence="2" key="1">
    <citation type="submission" date="2024-06" db="EMBL/GenBank/DDBJ databases">
        <title>The complete genome of Mycolicibacterium smegmatis phage.</title>
        <authorList>
            <person name="Zong M."/>
            <person name="Wu X."/>
            <person name="Feng Y."/>
        </authorList>
    </citation>
    <scope>NUCLEOTIDE SEQUENCE</scope>
</reference>
<accession>A0AB39AL20</accession>
<name>A0AB39AL20_9CAUD</name>
<protein>
    <submittedName>
        <fullName evidence="2">Uncharacterized protein</fullName>
    </submittedName>
</protein>
<organism evidence="2">
    <name type="scientific">Mycolicibacterium phage phi1_186018</name>
    <dbReference type="NCBI Taxonomy" id="3236641"/>
    <lineage>
        <taxon>Viruses</taxon>
        <taxon>Duplodnaviria</taxon>
        <taxon>Heunggongvirae</taxon>
        <taxon>Uroviricota</taxon>
        <taxon>Caudoviricetes</taxon>
        <taxon>Bclasvirinae</taxon>
        <taxon>Coopervirus</taxon>
    </lineage>
</organism>